<protein>
    <recommendedName>
        <fullName evidence="4">Small integral membrane protein 13</fullName>
    </recommendedName>
</protein>
<dbReference type="AlphaFoldDB" id="A0AAD9L0Y1"/>
<dbReference type="EMBL" id="JAODUO010000402">
    <property type="protein sequence ID" value="KAK2181323.1"/>
    <property type="molecule type" value="Genomic_DNA"/>
</dbReference>
<dbReference type="PANTHER" id="PTHR36877">
    <property type="entry name" value="SMALL INTEGRAL MEMBRANE PROTEIN 13"/>
    <property type="match status" value="1"/>
</dbReference>
<feature type="transmembrane region" description="Helical" evidence="1">
    <location>
        <begin position="6"/>
        <end position="29"/>
    </location>
</feature>
<keyword evidence="1" id="KW-0812">Transmembrane</keyword>
<evidence type="ECO:0000313" key="3">
    <source>
        <dbReference type="Proteomes" id="UP001209878"/>
    </source>
</evidence>
<reference evidence="2" key="1">
    <citation type="journal article" date="2023" name="Mol. Biol. Evol.">
        <title>Third-Generation Sequencing Reveals the Adaptive Role of the Epigenome in Three Deep-Sea Polychaetes.</title>
        <authorList>
            <person name="Perez M."/>
            <person name="Aroh O."/>
            <person name="Sun Y."/>
            <person name="Lan Y."/>
            <person name="Juniper S.K."/>
            <person name="Young C.R."/>
            <person name="Angers B."/>
            <person name="Qian P.Y."/>
        </authorList>
    </citation>
    <scope>NUCLEOTIDE SEQUENCE</scope>
    <source>
        <strain evidence="2">R07B-5</strain>
    </source>
</reference>
<evidence type="ECO:0000313" key="2">
    <source>
        <dbReference type="EMBL" id="KAK2181323.1"/>
    </source>
</evidence>
<name>A0AAD9L0Y1_RIDPI</name>
<evidence type="ECO:0008006" key="4">
    <source>
        <dbReference type="Google" id="ProtNLM"/>
    </source>
</evidence>
<sequence length="67" mass="7890">MKELVLSVFSVIASLLFVIIFILIGWYIVWKVFISRFKFVQELIGMTTEQTSTEEMPKVRSKKARFD</sequence>
<dbReference type="InterPro" id="IPR031851">
    <property type="entry name" value="DUF4750"/>
</dbReference>
<evidence type="ECO:0000256" key="1">
    <source>
        <dbReference type="SAM" id="Phobius"/>
    </source>
</evidence>
<accession>A0AAD9L0Y1</accession>
<dbReference type="Pfam" id="PF15938">
    <property type="entry name" value="DUF4750"/>
    <property type="match status" value="1"/>
</dbReference>
<proteinExistence type="predicted"/>
<comment type="caution">
    <text evidence="2">The sequence shown here is derived from an EMBL/GenBank/DDBJ whole genome shotgun (WGS) entry which is preliminary data.</text>
</comment>
<keyword evidence="1" id="KW-0472">Membrane</keyword>
<keyword evidence="1" id="KW-1133">Transmembrane helix</keyword>
<gene>
    <name evidence="2" type="ORF">NP493_403g02042</name>
</gene>
<keyword evidence="3" id="KW-1185">Reference proteome</keyword>
<dbReference type="Proteomes" id="UP001209878">
    <property type="component" value="Unassembled WGS sequence"/>
</dbReference>
<dbReference type="PANTHER" id="PTHR36877:SF1">
    <property type="entry name" value="SMALL INTEGRAL MEMBRANE PROTEIN 13"/>
    <property type="match status" value="1"/>
</dbReference>
<organism evidence="2 3">
    <name type="scientific">Ridgeia piscesae</name>
    <name type="common">Tubeworm</name>
    <dbReference type="NCBI Taxonomy" id="27915"/>
    <lineage>
        <taxon>Eukaryota</taxon>
        <taxon>Metazoa</taxon>
        <taxon>Spiralia</taxon>
        <taxon>Lophotrochozoa</taxon>
        <taxon>Annelida</taxon>
        <taxon>Polychaeta</taxon>
        <taxon>Sedentaria</taxon>
        <taxon>Canalipalpata</taxon>
        <taxon>Sabellida</taxon>
        <taxon>Siboglinidae</taxon>
        <taxon>Ridgeia</taxon>
    </lineage>
</organism>